<evidence type="ECO:0000256" key="11">
    <source>
        <dbReference type="ARBA" id="ARBA00049393"/>
    </source>
</evidence>
<proteinExistence type="inferred from homology"/>
<dbReference type="PANTHER" id="PTHR12998">
    <property type="entry name" value="TRNA:M(4)X MODIFICATION ENZYME TRM13 HOMOLOG"/>
    <property type="match status" value="1"/>
</dbReference>
<comment type="catalytic activity">
    <reaction evidence="10 12">
        <text>cytidine(4) in tRNA(Gly)(GCC) + S-adenosyl-L-methionine = 2'-O-methylcytidine(4) in tRNA(Gly)(GCC) + S-adenosyl-L-homocysteine + H(+)</text>
        <dbReference type="Rhea" id="RHEA:43192"/>
        <dbReference type="Rhea" id="RHEA-COMP:10399"/>
        <dbReference type="Rhea" id="RHEA-COMP:10400"/>
        <dbReference type="ChEBI" id="CHEBI:15378"/>
        <dbReference type="ChEBI" id="CHEBI:57856"/>
        <dbReference type="ChEBI" id="CHEBI:59789"/>
        <dbReference type="ChEBI" id="CHEBI:74495"/>
        <dbReference type="ChEBI" id="CHEBI:82748"/>
        <dbReference type="EC" id="2.1.1.225"/>
    </reaction>
</comment>
<dbReference type="GO" id="GO:0106050">
    <property type="term" value="F:tRNA 2'-O-methyltransferase activity"/>
    <property type="evidence" value="ECO:0007669"/>
    <property type="project" value="UniProtKB-UniRule"/>
</dbReference>
<evidence type="ECO:0000256" key="9">
    <source>
        <dbReference type="ARBA" id="ARBA00048165"/>
    </source>
</evidence>
<evidence type="ECO:0000256" key="2">
    <source>
        <dbReference type="ARBA" id="ARBA00022603"/>
    </source>
</evidence>
<evidence type="ECO:0000256" key="6">
    <source>
        <dbReference type="ARBA" id="ARBA00022723"/>
    </source>
</evidence>
<feature type="compositionally biased region" description="Basic and acidic residues" evidence="13">
    <location>
        <begin position="66"/>
        <end position="84"/>
    </location>
</feature>
<dbReference type="PROSITE" id="PS51800">
    <property type="entry name" value="ZF_CHHC_U11_48K"/>
    <property type="match status" value="1"/>
</dbReference>
<evidence type="ECO:0000256" key="3">
    <source>
        <dbReference type="ARBA" id="ARBA00022679"/>
    </source>
</evidence>
<evidence type="ECO:0000256" key="4">
    <source>
        <dbReference type="ARBA" id="ARBA00022691"/>
    </source>
</evidence>
<keyword evidence="3 12" id="KW-0808">Transferase</keyword>
<dbReference type="GO" id="GO:0030488">
    <property type="term" value="P:tRNA methylation"/>
    <property type="evidence" value="ECO:0007669"/>
    <property type="project" value="InterPro"/>
</dbReference>
<evidence type="ECO:0000256" key="5">
    <source>
        <dbReference type="ARBA" id="ARBA00022694"/>
    </source>
</evidence>
<accession>A0AAG5DSA8</accession>
<comment type="catalytic activity">
    <reaction evidence="11 12">
        <text>adenosine(4) in tRNA(His) + S-adenosyl-L-methionine = 2'-O-methyladenosine(4) in tRNA(His) + S-adenosyl-L-homocysteine + H(+)</text>
        <dbReference type="Rhea" id="RHEA:43196"/>
        <dbReference type="Rhea" id="RHEA-COMP:10401"/>
        <dbReference type="Rhea" id="RHEA-COMP:10402"/>
        <dbReference type="ChEBI" id="CHEBI:15378"/>
        <dbReference type="ChEBI" id="CHEBI:57856"/>
        <dbReference type="ChEBI" id="CHEBI:59789"/>
        <dbReference type="ChEBI" id="CHEBI:74411"/>
        <dbReference type="ChEBI" id="CHEBI:74477"/>
        <dbReference type="EC" id="2.1.1.225"/>
    </reaction>
</comment>
<keyword evidence="6 12" id="KW-0479">Metal-binding</keyword>
<comment type="similarity">
    <text evidence="1 12">Belongs to the methyltransferase TRM13 family.</text>
</comment>
<dbReference type="InterPro" id="IPR022776">
    <property type="entry name" value="TRM13/UPF0224_CHHC_Znf_dom"/>
</dbReference>
<evidence type="ECO:0000313" key="15">
    <source>
        <dbReference type="EnsemblMetazoa" id="ENSAATROPP013463"/>
    </source>
</evidence>
<evidence type="ECO:0000256" key="1">
    <source>
        <dbReference type="ARBA" id="ARBA00005265"/>
    </source>
</evidence>
<keyword evidence="2 12" id="KW-0489">Methyltransferase</keyword>
<feature type="compositionally biased region" description="Basic and acidic residues" evidence="13">
    <location>
        <begin position="1"/>
        <end position="17"/>
    </location>
</feature>
<evidence type="ECO:0000256" key="7">
    <source>
        <dbReference type="ARBA" id="ARBA00022771"/>
    </source>
</evidence>
<comment type="catalytic activity">
    <reaction evidence="9 12">
        <text>cytidine(4) in tRNA(Pro) + S-adenosyl-L-methionine = 2'-O-methylcytidine(4) in tRNA(Pro) + S-adenosyl-L-homocysteine + H(+)</text>
        <dbReference type="Rhea" id="RHEA:32767"/>
        <dbReference type="Rhea" id="RHEA-COMP:10397"/>
        <dbReference type="Rhea" id="RHEA-COMP:10398"/>
        <dbReference type="ChEBI" id="CHEBI:15378"/>
        <dbReference type="ChEBI" id="CHEBI:57856"/>
        <dbReference type="ChEBI" id="CHEBI:59789"/>
        <dbReference type="ChEBI" id="CHEBI:74495"/>
        <dbReference type="ChEBI" id="CHEBI:82748"/>
        <dbReference type="EC" id="2.1.1.225"/>
    </reaction>
</comment>
<keyword evidence="4 12" id="KW-0949">S-adenosyl-L-methionine</keyword>
<reference evidence="15" key="1">
    <citation type="submission" date="2024-04" db="UniProtKB">
        <authorList>
            <consortium name="EnsemblMetazoa"/>
        </authorList>
    </citation>
    <scope>IDENTIFICATION</scope>
    <source>
        <strain evidence="15">EBRO</strain>
    </source>
</reference>
<name>A0AAG5DSA8_ANOAO</name>
<dbReference type="InterPro" id="IPR039044">
    <property type="entry name" value="Trm13"/>
</dbReference>
<evidence type="ECO:0000313" key="16">
    <source>
        <dbReference type="Proteomes" id="UP000075880"/>
    </source>
</evidence>
<dbReference type="AlphaFoldDB" id="A0AAG5DSA8"/>
<dbReference type="GO" id="GO:0008270">
    <property type="term" value="F:zinc ion binding"/>
    <property type="evidence" value="ECO:0007669"/>
    <property type="project" value="UniProtKB-KW"/>
</dbReference>
<dbReference type="Pfam" id="PF05206">
    <property type="entry name" value="TRM13"/>
    <property type="match status" value="1"/>
</dbReference>
<comment type="function">
    <text evidence="12">tRNA methylase which 2'-O-methylates cytidine(4) in tRNA(Pro) and tRNA(Gly)(GCC), and adenosine(4) in tRNA(His).</text>
</comment>
<keyword evidence="5 12" id="KW-0819">tRNA processing</keyword>
<organism evidence="15 16">
    <name type="scientific">Anopheles atroparvus</name>
    <name type="common">European mosquito</name>
    <dbReference type="NCBI Taxonomy" id="41427"/>
    <lineage>
        <taxon>Eukaryota</taxon>
        <taxon>Metazoa</taxon>
        <taxon>Ecdysozoa</taxon>
        <taxon>Arthropoda</taxon>
        <taxon>Hexapoda</taxon>
        <taxon>Insecta</taxon>
        <taxon>Pterygota</taxon>
        <taxon>Neoptera</taxon>
        <taxon>Endopterygota</taxon>
        <taxon>Diptera</taxon>
        <taxon>Nematocera</taxon>
        <taxon>Culicoidea</taxon>
        <taxon>Culicidae</taxon>
        <taxon>Anophelinae</taxon>
        <taxon>Anopheles</taxon>
    </lineage>
</organism>
<dbReference type="InterPro" id="IPR007871">
    <property type="entry name" value="Methyltransferase_TRM13"/>
</dbReference>
<dbReference type="Pfam" id="PF11722">
    <property type="entry name" value="zf-TRM13_CCCH"/>
    <property type="match status" value="1"/>
</dbReference>
<keyword evidence="16" id="KW-1185">Reference proteome</keyword>
<dbReference type="InterPro" id="IPR021721">
    <property type="entry name" value="Znf_CCCH-type_TRM13"/>
</dbReference>
<feature type="domain" description="CHHC U11-48K-type" evidence="14">
    <location>
        <begin position="85"/>
        <end position="112"/>
    </location>
</feature>
<evidence type="ECO:0000256" key="10">
    <source>
        <dbReference type="ARBA" id="ARBA00048635"/>
    </source>
</evidence>
<dbReference type="EnsemblMetazoa" id="ENSAATROPT014817">
    <property type="protein sequence ID" value="ENSAATROPP013463"/>
    <property type="gene ID" value="ENSAATROPG012022"/>
</dbReference>
<evidence type="ECO:0000259" key="14">
    <source>
        <dbReference type="PROSITE" id="PS51800"/>
    </source>
</evidence>
<dbReference type="EC" id="2.1.1.225" evidence="12"/>
<evidence type="ECO:0000256" key="13">
    <source>
        <dbReference type="SAM" id="MobiDB-lite"/>
    </source>
</evidence>
<dbReference type="Proteomes" id="UP000075880">
    <property type="component" value="Unassembled WGS sequence"/>
</dbReference>
<dbReference type="Pfam" id="PF05253">
    <property type="entry name" value="zf-U11-48K"/>
    <property type="match status" value="1"/>
</dbReference>
<dbReference type="PANTHER" id="PTHR12998:SF0">
    <property type="entry name" value="TRNA:M(4)X MODIFICATION ENZYME TRM13 HOMOLOG"/>
    <property type="match status" value="1"/>
</dbReference>
<evidence type="ECO:0000256" key="12">
    <source>
        <dbReference type="RuleBase" id="RU367103"/>
    </source>
</evidence>
<evidence type="ECO:0000256" key="8">
    <source>
        <dbReference type="ARBA" id="ARBA00022833"/>
    </source>
</evidence>
<feature type="region of interest" description="Disordered" evidence="13">
    <location>
        <begin position="1"/>
        <end position="31"/>
    </location>
</feature>
<keyword evidence="8 12" id="KW-0862">Zinc</keyword>
<protein>
    <recommendedName>
        <fullName evidence="12">tRNA:m(4)X modification enzyme TRM13</fullName>
        <ecNumber evidence="12">2.1.1.225</ecNumber>
    </recommendedName>
</protein>
<sequence length="460" mass="51721">MMGDTEIEKKSVNNKQEEPEENPASQGKEFKKIKLNADSETIRCKYFVLRKKRFCKMTVGHGKQFCGEHEPLQEPSDSEKASGERIRCPLDPKHTVSAAKIQKHLNICNARSPAEKVPYIVHGINDGSDAEQSDQPETKGAQKKLIDIPANELTALVAKINSIYNASVGSIPEHSPRHSILEQELATEHYGPQTLKHLTQSSALLGLMEHYNFLKHDTVFVEFGAGKGQVSYWLARIIEHQLNNSKVLLIDRASHRHKKDNKIEDRGIVHRVRADIADLVLEELDLPATTTQLVGIGKHLCGSATDLALRCLVKYKRSDGTSSKAVGCLFALCCHHRCEWKTFVGKRFLLANGIGRDEFECMVRMVSWAVCGTGRSRERTSEAKILEDGVKEDRCGLTRAQREEIGRKCKRILDVARIEFMKENGYDAHLNHYVKDFITLENVSLVCVEKSLSQTQLALN</sequence>
<keyword evidence="7 12" id="KW-0863">Zinc-finger</keyword>
<feature type="region of interest" description="Disordered" evidence="13">
    <location>
        <begin position="65"/>
        <end position="84"/>
    </location>
</feature>